<evidence type="ECO:0000259" key="10">
    <source>
        <dbReference type="Pfam" id="PF08288"/>
    </source>
</evidence>
<name>A0AAV2TXQ3_CALDB</name>
<keyword evidence="8" id="KW-0812">Transmembrane</keyword>
<proteinExistence type="predicted"/>
<dbReference type="GO" id="GO:0000506">
    <property type="term" value="C:glycosylphosphatidylinositol-N-acetylglucosaminyltransferase (GPI-GnT) complex"/>
    <property type="evidence" value="ECO:0007669"/>
    <property type="project" value="TreeGrafter"/>
</dbReference>
<dbReference type="EC" id="2.4.1.198" evidence="2"/>
<feature type="region of interest" description="Disordered" evidence="7">
    <location>
        <begin position="362"/>
        <end position="397"/>
    </location>
</feature>
<dbReference type="Pfam" id="PF00534">
    <property type="entry name" value="Glycos_transf_1"/>
    <property type="match status" value="1"/>
</dbReference>
<evidence type="ECO:0000259" key="9">
    <source>
        <dbReference type="Pfam" id="PF00534"/>
    </source>
</evidence>
<evidence type="ECO:0000256" key="1">
    <source>
        <dbReference type="ARBA" id="ARBA00004687"/>
    </source>
</evidence>
<feature type="domain" description="Glycosyl transferase family 1" evidence="9">
    <location>
        <begin position="204"/>
        <end position="345"/>
    </location>
</feature>
<dbReference type="FunFam" id="3.40.50.2000:FF:000026">
    <property type="entry name" value="Phosphatidylinositol N-acetylglucosaminyltransferase subunit A"/>
    <property type="match status" value="1"/>
</dbReference>
<comment type="caution">
    <text evidence="11">The sequence shown here is derived from an EMBL/GenBank/DDBJ whole genome shotgun (WGS) entry which is preliminary data.</text>
</comment>
<dbReference type="AlphaFoldDB" id="A0AAV2TXQ3"/>
<comment type="pathway">
    <text evidence="1">Glycolipid biosynthesis; glycosylphosphatidylinositol-anchor biosynthesis.</text>
</comment>
<evidence type="ECO:0000256" key="4">
    <source>
        <dbReference type="ARBA" id="ARBA00022676"/>
    </source>
</evidence>
<evidence type="ECO:0000313" key="11">
    <source>
        <dbReference type="EMBL" id="CAL5141498.1"/>
    </source>
</evidence>
<feature type="transmembrane region" description="Helical" evidence="8">
    <location>
        <begin position="455"/>
        <end position="473"/>
    </location>
</feature>
<evidence type="ECO:0000256" key="6">
    <source>
        <dbReference type="ARBA" id="ARBA00032160"/>
    </source>
</evidence>
<organism evidence="11 12">
    <name type="scientific">Calicophoron daubneyi</name>
    <name type="common">Rumen fluke</name>
    <name type="synonym">Paramphistomum daubneyi</name>
    <dbReference type="NCBI Taxonomy" id="300641"/>
    <lineage>
        <taxon>Eukaryota</taxon>
        <taxon>Metazoa</taxon>
        <taxon>Spiralia</taxon>
        <taxon>Lophotrochozoa</taxon>
        <taxon>Platyhelminthes</taxon>
        <taxon>Trematoda</taxon>
        <taxon>Digenea</taxon>
        <taxon>Plagiorchiida</taxon>
        <taxon>Pronocephalata</taxon>
        <taxon>Paramphistomoidea</taxon>
        <taxon>Paramphistomidae</taxon>
        <taxon>Calicophoron</taxon>
    </lineage>
</organism>
<accession>A0AAV2TXQ3</accession>
<feature type="domain" description="PIGA GPI anchor biosynthesis" evidence="10">
    <location>
        <begin position="61"/>
        <end position="147"/>
    </location>
</feature>
<dbReference type="InterPro" id="IPR001296">
    <property type="entry name" value="Glyco_trans_1"/>
</dbReference>
<feature type="compositionally biased region" description="Basic and acidic residues" evidence="7">
    <location>
        <begin position="387"/>
        <end position="397"/>
    </location>
</feature>
<dbReference type="GO" id="GO:0006506">
    <property type="term" value="P:GPI anchor biosynthetic process"/>
    <property type="evidence" value="ECO:0007669"/>
    <property type="project" value="UniProtKB-KW"/>
</dbReference>
<keyword evidence="4" id="KW-0328">Glycosyltransferase</keyword>
<keyword evidence="5" id="KW-0808">Transferase</keyword>
<sequence length="515" mass="59010">MSFDYLETQRDKRKLNIALACDFFYPNVGGVENHIYALAQCLIRRGHHVVVITHSYGSKGHQRQGVRYMARGLKVYYVPLIPFYKQTIFFTLAGTMSVIREILIREQIDIVHGHSTFSDLGHETILHAQSLGVHTIFTDHSLFGFADLTSVTMNNVVECVLTLVDEVICVSHICKENTVLRTGIDPGRVYVIPNAIDSSMFIPDVSARDPNYVTIVVISRLDYRKGLDLLVTIIPPLCAIFPELRFIIGGDGPKRLDLEEIRERYQLHSQVKLVGMLKPHEVRSILIQGDIFLNTSLTEAFCIALLEAVSCGLLVISTAVGGVPEVLPREFLRLAPTRASDLARCVAETVREFICERKRTEKPGFSSPLKKRNPGNKVNSDVSDQIPPKDKDQFVSETPEQRSWRMHEWVRQAYSWPLVARRTEQVYYAALSRERLTYKRLLRGFSKHGGMKGRVLFVVALVYWVFMQFVCWMRPEERIDKVPHLRVPVEDDTEDQRYYRVPTSRPFRGKTSWIE</sequence>
<dbReference type="EMBL" id="CAXLJL010000889">
    <property type="protein sequence ID" value="CAL5141498.1"/>
    <property type="molecule type" value="Genomic_DNA"/>
</dbReference>
<dbReference type="Gene3D" id="3.40.50.2000">
    <property type="entry name" value="Glycogen Phosphorylase B"/>
    <property type="match status" value="2"/>
</dbReference>
<keyword evidence="8" id="KW-0472">Membrane</keyword>
<evidence type="ECO:0000256" key="3">
    <source>
        <dbReference type="ARBA" id="ARBA00022502"/>
    </source>
</evidence>
<evidence type="ECO:0000256" key="5">
    <source>
        <dbReference type="ARBA" id="ARBA00022679"/>
    </source>
</evidence>
<evidence type="ECO:0000256" key="7">
    <source>
        <dbReference type="SAM" id="MobiDB-lite"/>
    </source>
</evidence>
<reference evidence="11" key="1">
    <citation type="submission" date="2024-06" db="EMBL/GenBank/DDBJ databases">
        <authorList>
            <person name="Liu X."/>
            <person name="Lenzi L."/>
            <person name="Haldenby T S."/>
            <person name="Uol C."/>
        </authorList>
    </citation>
    <scope>NUCLEOTIDE SEQUENCE</scope>
</reference>
<gene>
    <name evidence="11" type="ORF">CDAUBV1_LOCUS16736</name>
</gene>
<protein>
    <recommendedName>
        <fullName evidence="2">phosphatidylinositol N-acetylglucosaminyltransferase</fullName>
        <ecNumber evidence="2">2.4.1.198</ecNumber>
    </recommendedName>
    <alternativeName>
        <fullName evidence="6">GlcNAc-PI synthesis protein</fullName>
    </alternativeName>
</protein>
<keyword evidence="3" id="KW-0337">GPI-anchor biosynthesis</keyword>
<dbReference type="Pfam" id="PF08288">
    <property type="entry name" value="PIGA"/>
    <property type="match status" value="1"/>
</dbReference>
<dbReference type="SUPFAM" id="SSF53756">
    <property type="entry name" value="UDP-Glycosyltransferase/glycogen phosphorylase"/>
    <property type="match status" value="1"/>
</dbReference>
<evidence type="ECO:0000313" key="12">
    <source>
        <dbReference type="Proteomes" id="UP001497525"/>
    </source>
</evidence>
<dbReference type="PANTHER" id="PTHR45871">
    <property type="entry name" value="N-ACETYLGLUCOSAMINYL-PHOSPHATIDYLINOSITOL BIOSYNTHETIC PROTEIN"/>
    <property type="match status" value="1"/>
</dbReference>
<dbReference type="InterPro" id="IPR013234">
    <property type="entry name" value="PIGA_GPI_anchor_biosynthesis"/>
</dbReference>
<dbReference type="Proteomes" id="UP001497525">
    <property type="component" value="Unassembled WGS sequence"/>
</dbReference>
<dbReference type="PANTHER" id="PTHR45871:SF1">
    <property type="entry name" value="PHOSPHATIDYLINOSITOL N-ACETYLGLUCOSAMINYLTRANSFERASE SUBUNIT A"/>
    <property type="match status" value="1"/>
</dbReference>
<dbReference type="GO" id="GO:0017176">
    <property type="term" value="F:phosphatidylinositol N-acetylglucosaminyltransferase activity"/>
    <property type="evidence" value="ECO:0007669"/>
    <property type="project" value="UniProtKB-EC"/>
</dbReference>
<evidence type="ECO:0000256" key="2">
    <source>
        <dbReference type="ARBA" id="ARBA00012420"/>
    </source>
</evidence>
<evidence type="ECO:0000256" key="8">
    <source>
        <dbReference type="SAM" id="Phobius"/>
    </source>
</evidence>
<keyword evidence="8" id="KW-1133">Transmembrane helix</keyword>